<dbReference type="PROSITE" id="PS00041">
    <property type="entry name" value="HTH_ARAC_FAMILY_1"/>
    <property type="match status" value="1"/>
</dbReference>
<comment type="caution">
    <text evidence="5">The sequence shown here is derived from an EMBL/GenBank/DDBJ whole genome shotgun (WGS) entry which is preliminary data.</text>
</comment>
<dbReference type="GO" id="GO:0043565">
    <property type="term" value="F:sequence-specific DNA binding"/>
    <property type="evidence" value="ECO:0007669"/>
    <property type="project" value="InterPro"/>
</dbReference>
<dbReference type="InterPro" id="IPR018062">
    <property type="entry name" value="HTH_AraC-typ_CS"/>
</dbReference>
<name>A0A3D5N6Y9_9PROT</name>
<proteinExistence type="predicted"/>
<evidence type="ECO:0000313" key="5">
    <source>
        <dbReference type="EMBL" id="HCW67179.1"/>
    </source>
</evidence>
<dbReference type="SMART" id="SM00342">
    <property type="entry name" value="HTH_ARAC"/>
    <property type="match status" value="1"/>
</dbReference>
<dbReference type="PANTHER" id="PTHR46796">
    <property type="entry name" value="HTH-TYPE TRANSCRIPTIONAL ACTIVATOR RHAS-RELATED"/>
    <property type="match status" value="1"/>
</dbReference>
<dbReference type="InterPro" id="IPR050204">
    <property type="entry name" value="AraC_XylS_family_regulators"/>
</dbReference>
<dbReference type="GO" id="GO:0003700">
    <property type="term" value="F:DNA-binding transcription factor activity"/>
    <property type="evidence" value="ECO:0007669"/>
    <property type="project" value="InterPro"/>
</dbReference>
<keyword evidence="1" id="KW-0805">Transcription regulation</keyword>
<dbReference type="EMBL" id="DPOP01000072">
    <property type="protein sequence ID" value="HCW67179.1"/>
    <property type="molecule type" value="Genomic_DNA"/>
</dbReference>
<dbReference type="Pfam" id="PF12833">
    <property type="entry name" value="HTH_18"/>
    <property type="match status" value="1"/>
</dbReference>
<dbReference type="Gene3D" id="1.10.10.60">
    <property type="entry name" value="Homeodomain-like"/>
    <property type="match status" value="1"/>
</dbReference>
<evidence type="ECO:0000313" key="6">
    <source>
        <dbReference type="Proteomes" id="UP000264179"/>
    </source>
</evidence>
<feature type="domain" description="HTH araC/xylS-type" evidence="4">
    <location>
        <begin position="178"/>
        <end position="278"/>
    </location>
</feature>
<dbReference type="InterPro" id="IPR009057">
    <property type="entry name" value="Homeodomain-like_sf"/>
</dbReference>
<keyword evidence="2" id="KW-0238">DNA-binding</keyword>
<reference evidence="5 6" key="1">
    <citation type="journal article" date="2018" name="Nat. Biotechnol.">
        <title>A standardized bacterial taxonomy based on genome phylogeny substantially revises the tree of life.</title>
        <authorList>
            <person name="Parks D.H."/>
            <person name="Chuvochina M."/>
            <person name="Waite D.W."/>
            <person name="Rinke C."/>
            <person name="Skarshewski A."/>
            <person name="Chaumeil P.A."/>
            <person name="Hugenholtz P."/>
        </authorList>
    </citation>
    <scope>NUCLEOTIDE SEQUENCE [LARGE SCALE GENOMIC DNA]</scope>
    <source>
        <strain evidence="5">UBA9881</strain>
    </source>
</reference>
<keyword evidence="3" id="KW-0804">Transcription</keyword>
<dbReference type="SUPFAM" id="SSF46689">
    <property type="entry name" value="Homeodomain-like"/>
    <property type="match status" value="2"/>
</dbReference>
<dbReference type="Proteomes" id="UP000264179">
    <property type="component" value="Unassembled WGS sequence"/>
</dbReference>
<protein>
    <submittedName>
        <fullName evidence="5">AraC family transcriptional regulator</fullName>
    </submittedName>
</protein>
<accession>A0A3D5N6Y9</accession>
<evidence type="ECO:0000256" key="2">
    <source>
        <dbReference type="ARBA" id="ARBA00023125"/>
    </source>
</evidence>
<dbReference type="AlphaFoldDB" id="A0A3D5N6Y9"/>
<dbReference type="PROSITE" id="PS01124">
    <property type="entry name" value="HTH_ARAC_FAMILY_2"/>
    <property type="match status" value="1"/>
</dbReference>
<sequence>MQFSLRQYQAEAASHNHTDFHQIIISDLGLLEMEIEGRGGQVRGTKMAFVPAGDTHAYRAEGLNRFLVLDVDIAVAQRTGIEKLWRRNANASPYLQMAVGRQAVISDLFHVLSKTMRDGNQIRLPSRVGGCGAMIDDLTDEKGIVCDGLRRILSGTSAALVTSTNGSGLPGVLPSRLQRVLDWADVRMADPITVGDMAAVAVQSESSFFVSFQRYLGTTPMRWLTEQRLLAARQLLLGSDGPTSIGVLASQVGFTDQSAFSRAFSRRFGHPPIRMLRQSSNHVRDIN</sequence>
<evidence type="ECO:0000259" key="4">
    <source>
        <dbReference type="PROSITE" id="PS01124"/>
    </source>
</evidence>
<gene>
    <name evidence="5" type="ORF">DHR80_08195</name>
</gene>
<evidence type="ECO:0000256" key="1">
    <source>
        <dbReference type="ARBA" id="ARBA00023015"/>
    </source>
</evidence>
<dbReference type="InterPro" id="IPR018060">
    <property type="entry name" value="HTH_AraC"/>
</dbReference>
<evidence type="ECO:0000256" key="3">
    <source>
        <dbReference type="ARBA" id="ARBA00023163"/>
    </source>
</evidence>
<organism evidence="5 6">
    <name type="scientific">Thalassospira lucentensis</name>
    <dbReference type="NCBI Taxonomy" id="168935"/>
    <lineage>
        <taxon>Bacteria</taxon>
        <taxon>Pseudomonadati</taxon>
        <taxon>Pseudomonadota</taxon>
        <taxon>Alphaproteobacteria</taxon>
        <taxon>Rhodospirillales</taxon>
        <taxon>Thalassospiraceae</taxon>
        <taxon>Thalassospira</taxon>
    </lineage>
</organism>
<dbReference type="RefSeq" id="WP_277277175.1">
    <property type="nucleotide sequence ID" value="NZ_DPOP01000072.1"/>
</dbReference>